<dbReference type="AlphaFoldDB" id="A0A2I1E2D8"/>
<dbReference type="InterPro" id="IPR012816">
    <property type="entry name" value="NADAR"/>
</dbReference>
<dbReference type="Pfam" id="PF08719">
    <property type="entry name" value="NADAR"/>
    <property type="match status" value="1"/>
</dbReference>
<accession>A0A2I1E2D8</accession>
<organism evidence="1 2">
    <name type="scientific">Rhizophagus irregularis</name>
    <dbReference type="NCBI Taxonomy" id="588596"/>
    <lineage>
        <taxon>Eukaryota</taxon>
        <taxon>Fungi</taxon>
        <taxon>Fungi incertae sedis</taxon>
        <taxon>Mucoromycota</taxon>
        <taxon>Glomeromycotina</taxon>
        <taxon>Glomeromycetes</taxon>
        <taxon>Glomerales</taxon>
        <taxon>Glomeraceae</taxon>
        <taxon>Rhizophagus</taxon>
    </lineage>
</organism>
<dbReference type="EMBL" id="LLXJ01000109">
    <property type="protein sequence ID" value="PKC14956.1"/>
    <property type="molecule type" value="Genomic_DNA"/>
</dbReference>
<dbReference type="OrthoDB" id="206452at2759"/>
<protein>
    <submittedName>
        <fullName evidence="1">DUF1768-domain-containing protein</fullName>
    </submittedName>
</protein>
<dbReference type="InterPro" id="IPR037238">
    <property type="entry name" value="YbiA-like_sf"/>
</dbReference>
<reference evidence="1 2" key="1">
    <citation type="submission" date="2016-04" db="EMBL/GenBank/DDBJ databases">
        <title>Genome analyses suggest a sexual origin of heterokaryosis in a supposedly ancient asexual fungus.</title>
        <authorList>
            <person name="Ropars J."/>
            <person name="Sedzielewska K."/>
            <person name="Noel J."/>
            <person name="Charron P."/>
            <person name="Farinelli L."/>
            <person name="Marton T."/>
            <person name="Kruger M."/>
            <person name="Pelin A."/>
            <person name="Brachmann A."/>
            <person name="Corradi N."/>
        </authorList>
    </citation>
    <scope>NUCLEOTIDE SEQUENCE [LARGE SCALE GENOMIC DNA]</scope>
    <source>
        <strain evidence="1 2">A5</strain>
    </source>
</reference>
<dbReference type="VEuPathDB" id="FungiDB:RhiirFUN_020274"/>
<evidence type="ECO:0000313" key="2">
    <source>
        <dbReference type="Proteomes" id="UP000232722"/>
    </source>
</evidence>
<dbReference type="SUPFAM" id="SSF143990">
    <property type="entry name" value="YbiA-like"/>
    <property type="match status" value="1"/>
</dbReference>
<dbReference type="VEuPathDB" id="FungiDB:FUN_013201"/>
<comment type="caution">
    <text evidence="1">The sequence shown here is derived from an EMBL/GenBank/DDBJ whole genome shotgun (WGS) entry which is preliminary data.</text>
</comment>
<evidence type="ECO:0000313" key="1">
    <source>
        <dbReference type="EMBL" id="PKC14956.1"/>
    </source>
</evidence>
<feature type="non-terminal residue" evidence="1">
    <location>
        <position position="1"/>
    </location>
</feature>
<sequence length="190" mass="23342">IYFYNKDEPYYEFTNFYRAPIRKDLEEWPTTEHYFQAAKFKDRYIRNNIRFAYTAREAFTIARKNDFRKREDWEYPIPPDNVIFKEGIMKEALWLKFTQHENLKYKLLSTGKVKIFEHTENDRYWGDGGKNQNGRNRLGIMLQELREILMEHEKAKLIKKYNSDQYQKWFLSELKELKQFDDLIAFDDSD</sequence>
<dbReference type="Gene3D" id="1.10.357.40">
    <property type="entry name" value="YbiA-like"/>
    <property type="match status" value="1"/>
</dbReference>
<dbReference type="NCBIfam" id="TIGR02464">
    <property type="entry name" value="ribofla_fusion"/>
    <property type="match status" value="1"/>
</dbReference>
<dbReference type="VEuPathDB" id="FungiDB:RhiirA1_333858"/>
<dbReference type="Proteomes" id="UP000232722">
    <property type="component" value="Unassembled WGS sequence"/>
</dbReference>
<proteinExistence type="predicted"/>
<reference evidence="1 2" key="2">
    <citation type="submission" date="2017-09" db="EMBL/GenBank/DDBJ databases">
        <title>Extensive intraspecific genome diversity in a model arbuscular mycorrhizal fungus.</title>
        <authorList>
            <person name="Chen E.C."/>
            <person name="Morin E."/>
            <person name="Beaudet D."/>
            <person name="Noel J."/>
            <person name="Ndikumana S."/>
            <person name="Charron P."/>
            <person name="St-Onge C."/>
            <person name="Giorgi J."/>
            <person name="Grigoriev I.V."/>
            <person name="Roux C."/>
            <person name="Martin F.M."/>
            <person name="Corradi N."/>
        </authorList>
    </citation>
    <scope>NUCLEOTIDE SEQUENCE [LARGE SCALE GENOMIC DNA]</scope>
    <source>
        <strain evidence="1 2">A5</strain>
    </source>
</reference>
<dbReference type="CDD" id="cd15457">
    <property type="entry name" value="NADAR"/>
    <property type="match status" value="1"/>
</dbReference>
<gene>
    <name evidence="1" type="ORF">RhiirA5_283749</name>
</gene>
<name>A0A2I1E2D8_9GLOM</name>